<evidence type="ECO:0000313" key="2">
    <source>
        <dbReference type="EMBL" id="GER50809.1"/>
    </source>
</evidence>
<dbReference type="OrthoDB" id="1733086at2759"/>
<name>A0A5A7R0A4_STRAF</name>
<keyword evidence="3" id="KW-1185">Reference proteome</keyword>
<gene>
    <name evidence="2" type="ORF">STAS_28142</name>
</gene>
<feature type="region of interest" description="Disordered" evidence="1">
    <location>
        <begin position="1"/>
        <end position="28"/>
    </location>
</feature>
<feature type="region of interest" description="Disordered" evidence="1">
    <location>
        <begin position="298"/>
        <end position="319"/>
    </location>
</feature>
<comment type="caution">
    <text evidence="2">The sequence shown here is derived from an EMBL/GenBank/DDBJ whole genome shotgun (WGS) entry which is preliminary data.</text>
</comment>
<evidence type="ECO:0000313" key="3">
    <source>
        <dbReference type="Proteomes" id="UP000325081"/>
    </source>
</evidence>
<sequence>MSKGGNQASPTTFPSSLPSPPSPSATNLRQKKCSAHTFSIFSIGIPFVSGSKKYTNTAITNTHAAKKKKIPDFRRQSIARNACAIKNVIVRFTATTTLCAADLISSGKISLVTTHPSGPHESPNPDIKTHINTSTAAAHPLSIPPWSPSFAAIIPPTSSIDASICVPPKWNSGRRPTLSTSTTVMMVNVDATTPVTVAASSDAFSLAPINRGVEGDDVNPCNLLEKRDEDGHHQLGTVAPPHQVAEWVFYGFRGAAGGDEVGEFVVYVVCAADLAEDCTGPGRVVWVVLDEAVGGFREEEGADGEDGGGDAGHGDGYPPAPAAGYADGAVIDECCGVVADADADLEGDVEGASVSGRGHLR</sequence>
<proteinExistence type="predicted"/>
<organism evidence="2 3">
    <name type="scientific">Striga asiatica</name>
    <name type="common">Asiatic witchweed</name>
    <name type="synonym">Buchnera asiatica</name>
    <dbReference type="NCBI Taxonomy" id="4170"/>
    <lineage>
        <taxon>Eukaryota</taxon>
        <taxon>Viridiplantae</taxon>
        <taxon>Streptophyta</taxon>
        <taxon>Embryophyta</taxon>
        <taxon>Tracheophyta</taxon>
        <taxon>Spermatophyta</taxon>
        <taxon>Magnoliopsida</taxon>
        <taxon>eudicotyledons</taxon>
        <taxon>Gunneridae</taxon>
        <taxon>Pentapetalae</taxon>
        <taxon>asterids</taxon>
        <taxon>lamiids</taxon>
        <taxon>Lamiales</taxon>
        <taxon>Orobanchaceae</taxon>
        <taxon>Buchnereae</taxon>
        <taxon>Striga</taxon>
    </lineage>
</organism>
<evidence type="ECO:0000256" key="1">
    <source>
        <dbReference type="SAM" id="MobiDB-lite"/>
    </source>
</evidence>
<dbReference type="EMBL" id="BKCP01009404">
    <property type="protein sequence ID" value="GER50809.1"/>
    <property type="molecule type" value="Genomic_DNA"/>
</dbReference>
<dbReference type="Proteomes" id="UP000325081">
    <property type="component" value="Unassembled WGS sequence"/>
</dbReference>
<accession>A0A5A7R0A4</accession>
<protein>
    <submittedName>
        <fullName evidence="2">4-hydroxy-tetrahydrodipicolinate reductase</fullName>
    </submittedName>
</protein>
<dbReference type="AlphaFoldDB" id="A0A5A7R0A4"/>
<reference evidence="3" key="1">
    <citation type="journal article" date="2019" name="Curr. Biol.">
        <title>Genome Sequence of Striga asiatica Provides Insight into the Evolution of Plant Parasitism.</title>
        <authorList>
            <person name="Yoshida S."/>
            <person name="Kim S."/>
            <person name="Wafula E.K."/>
            <person name="Tanskanen J."/>
            <person name="Kim Y.M."/>
            <person name="Honaas L."/>
            <person name="Yang Z."/>
            <person name="Spallek T."/>
            <person name="Conn C.E."/>
            <person name="Ichihashi Y."/>
            <person name="Cheong K."/>
            <person name="Cui S."/>
            <person name="Der J.P."/>
            <person name="Gundlach H."/>
            <person name="Jiao Y."/>
            <person name="Hori C."/>
            <person name="Ishida J.K."/>
            <person name="Kasahara H."/>
            <person name="Kiba T."/>
            <person name="Kim M.S."/>
            <person name="Koo N."/>
            <person name="Laohavisit A."/>
            <person name="Lee Y.H."/>
            <person name="Lumba S."/>
            <person name="McCourt P."/>
            <person name="Mortimer J.C."/>
            <person name="Mutuku J.M."/>
            <person name="Nomura T."/>
            <person name="Sasaki-Sekimoto Y."/>
            <person name="Seto Y."/>
            <person name="Wang Y."/>
            <person name="Wakatake T."/>
            <person name="Sakakibara H."/>
            <person name="Demura T."/>
            <person name="Yamaguchi S."/>
            <person name="Yoneyama K."/>
            <person name="Manabe R.I."/>
            <person name="Nelson D.C."/>
            <person name="Schulman A.H."/>
            <person name="Timko M.P."/>
            <person name="dePamphilis C.W."/>
            <person name="Choi D."/>
            <person name="Shirasu K."/>
        </authorList>
    </citation>
    <scope>NUCLEOTIDE SEQUENCE [LARGE SCALE GENOMIC DNA]</scope>
    <source>
        <strain evidence="3">cv. UVA1</strain>
    </source>
</reference>